<accession>A0ABU5F9A0</accession>
<keyword evidence="3" id="KW-1185">Reference proteome</keyword>
<evidence type="ECO:0000256" key="1">
    <source>
        <dbReference type="SAM" id="Phobius"/>
    </source>
</evidence>
<dbReference type="EMBL" id="JAXBLV010000212">
    <property type="protein sequence ID" value="MDY3562421.1"/>
    <property type="molecule type" value="Genomic_DNA"/>
</dbReference>
<gene>
    <name evidence="2" type="ORF">R5W23_003887</name>
</gene>
<evidence type="ECO:0000313" key="3">
    <source>
        <dbReference type="Proteomes" id="UP001272242"/>
    </source>
</evidence>
<feature type="transmembrane region" description="Helical" evidence="1">
    <location>
        <begin position="211"/>
        <end position="234"/>
    </location>
</feature>
<comment type="caution">
    <text evidence="2">The sequence shown here is derived from an EMBL/GenBank/DDBJ whole genome shotgun (WGS) entry which is preliminary data.</text>
</comment>
<evidence type="ECO:0008006" key="4">
    <source>
        <dbReference type="Google" id="ProtNLM"/>
    </source>
</evidence>
<dbReference type="RefSeq" id="WP_320688748.1">
    <property type="nucleotide sequence ID" value="NZ_JAXBLV010000212.1"/>
</dbReference>
<dbReference type="Proteomes" id="UP001272242">
    <property type="component" value="Unassembled WGS sequence"/>
</dbReference>
<organism evidence="2 3">
    <name type="scientific">Gemmata algarum</name>
    <dbReference type="NCBI Taxonomy" id="2975278"/>
    <lineage>
        <taxon>Bacteria</taxon>
        <taxon>Pseudomonadati</taxon>
        <taxon>Planctomycetota</taxon>
        <taxon>Planctomycetia</taxon>
        <taxon>Gemmatales</taxon>
        <taxon>Gemmataceae</taxon>
        <taxon>Gemmata</taxon>
    </lineage>
</organism>
<reference evidence="3" key="1">
    <citation type="journal article" date="2023" name="Mar. Drugs">
        <title>Gemmata algarum, a Novel Planctomycete Isolated from an Algal Mat, Displays Antimicrobial Activity.</title>
        <authorList>
            <person name="Kumar G."/>
            <person name="Kallscheuer N."/>
            <person name="Kashif M."/>
            <person name="Ahamad S."/>
            <person name="Jagadeeshwari U."/>
            <person name="Pannikurungottu S."/>
            <person name="Haufschild T."/>
            <person name="Kabuu M."/>
            <person name="Sasikala C."/>
            <person name="Jogler C."/>
            <person name="Ramana C."/>
        </authorList>
    </citation>
    <scope>NUCLEOTIDE SEQUENCE [LARGE SCALE GENOMIC DNA]</scope>
    <source>
        <strain evidence="3">JC673</strain>
    </source>
</reference>
<feature type="transmembrane region" description="Helical" evidence="1">
    <location>
        <begin position="103"/>
        <end position="123"/>
    </location>
</feature>
<keyword evidence="1" id="KW-0812">Transmembrane</keyword>
<name>A0ABU5F9A0_9BACT</name>
<keyword evidence="1" id="KW-1133">Transmembrane helix</keyword>
<feature type="transmembrane region" description="Helical" evidence="1">
    <location>
        <begin position="68"/>
        <end position="91"/>
    </location>
</feature>
<feature type="transmembrane region" description="Helical" evidence="1">
    <location>
        <begin position="29"/>
        <end position="56"/>
    </location>
</feature>
<keyword evidence="1" id="KW-0472">Membrane</keyword>
<evidence type="ECO:0000313" key="2">
    <source>
        <dbReference type="EMBL" id="MDY3562421.1"/>
    </source>
</evidence>
<sequence>MADTVVQGTHNRVEQPVGVEDLAGVRSRISWGAILAGSVLAVALYFLLTLLGGAIGFSVSDKFGGRTIGIAAAVYAIVVTAFCLFAGGFVASQLTTGENKREAAMYGLLVWAAVFAMLLWLMASGVKAGFNSMVGVATAGGNVADVAAKNVSQADAEEAARRFGFTQQQIDEVKAKAKSAPADARAAAEDPANRQRAEDAAREAGDVATRVTWYSFLGTLVSMLAAAAGGYAGAGPTFRLFAVPTVRPRLA</sequence>
<protein>
    <recommendedName>
        <fullName evidence="4">PhnA-like protein</fullName>
    </recommendedName>
</protein>
<proteinExistence type="predicted"/>